<reference evidence="1" key="1">
    <citation type="journal article" date="2011" name="Genome Biol.">
        <title>The draft genome of the carcinogenic human liver fluke Clonorchis sinensis.</title>
        <authorList>
            <person name="Wang X."/>
            <person name="Chen W."/>
            <person name="Huang Y."/>
            <person name="Sun J."/>
            <person name="Men J."/>
            <person name="Liu H."/>
            <person name="Luo F."/>
            <person name="Guo L."/>
            <person name="Lv X."/>
            <person name="Deng C."/>
            <person name="Zhou C."/>
            <person name="Fan Y."/>
            <person name="Li X."/>
            <person name="Huang L."/>
            <person name="Hu Y."/>
            <person name="Liang C."/>
            <person name="Hu X."/>
            <person name="Xu J."/>
            <person name="Yu X."/>
        </authorList>
    </citation>
    <scope>NUCLEOTIDE SEQUENCE [LARGE SCALE GENOMIC DNA]</scope>
    <source>
        <strain evidence="1">Henan</strain>
    </source>
</reference>
<sequence length="239" mass="27924">MANIKNTGNRPETCHYPRDQLSKKCDSNTRETPWTAFAAEGVHEKLGLHQSRYLLMKARVRVNGEGTMEFKCAWPINLFECMSLRPGFDHPLTVDPYRLCLLLEYLTVCRKPLSWRHKKWRLIDVSGVHAVNSFPDCPTERLEVTLNIIRRTLWLYASEPLMLLSLLMVKMIANRTPLIKRLKTSKMFRSEVRCFYGREAYPMQDWLKSRDACRFGIKPQFTGTQTDMPNKERSLVQPV</sequence>
<gene>
    <name evidence="1" type="ORF">CLF_111642</name>
</gene>
<accession>G7YLU7</accession>
<evidence type="ECO:0000313" key="2">
    <source>
        <dbReference type="Proteomes" id="UP000008909"/>
    </source>
</evidence>
<keyword evidence="2" id="KW-1185">Reference proteome</keyword>
<dbReference type="AlphaFoldDB" id="G7YLU7"/>
<name>G7YLU7_CLOSI</name>
<proteinExistence type="predicted"/>
<dbReference type="Proteomes" id="UP000008909">
    <property type="component" value="Unassembled WGS sequence"/>
</dbReference>
<dbReference type="EMBL" id="DF143652">
    <property type="protein sequence ID" value="GAA53928.1"/>
    <property type="molecule type" value="Genomic_DNA"/>
</dbReference>
<reference key="2">
    <citation type="submission" date="2011-10" db="EMBL/GenBank/DDBJ databases">
        <title>The genome and transcriptome sequence of Clonorchis sinensis provide insights into the carcinogenic liver fluke.</title>
        <authorList>
            <person name="Wang X."/>
            <person name="Huang Y."/>
            <person name="Chen W."/>
            <person name="Liu H."/>
            <person name="Guo L."/>
            <person name="Chen Y."/>
            <person name="Luo F."/>
            <person name="Zhou W."/>
            <person name="Sun J."/>
            <person name="Mao Q."/>
            <person name="Liang P."/>
            <person name="Zhou C."/>
            <person name="Tian Y."/>
            <person name="Men J."/>
            <person name="Lv X."/>
            <person name="Huang L."/>
            <person name="Zhou J."/>
            <person name="Hu Y."/>
            <person name="Li R."/>
            <person name="Zhang F."/>
            <person name="Lei H."/>
            <person name="Li X."/>
            <person name="Hu X."/>
            <person name="Liang C."/>
            <person name="Xu J."/>
            <person name="Wu Z."/>
            <person name="Yu X."/>
        </authorList>
    </citation>
    <scope>NUCLEOTIDE SEQUENCE</scope>
    <source>
        <strain>Henan</strain>
    </source>
</reference>
<protein>
    <submittedName>
        <fullName evidence="1">Uncharacterized protein</fullName>
    </submittedName>
</protein>
<evidence type="ECO:0000313" key="1">
    <source>
        <dbReference type="EMBL" id="GAA53928.1"/>
    </source>
</evidence>
<organism evidence="1 2">
    <name type="scientific">Clonorchis sinensis</name>
    <name type="common">Chinese liver fluke</name>
    <dbReference type="NCBI Taxonomy" id="79923"/>
    <lineage>
        <taxon>Eukaryota</taxon>
        <taxon>Metazoa</taxon>
        <taxon>Spiralia</taxon>
        <taxon>Lophotrochozoa</taxon>
        <taxon>Platyhelminthes</taxon>
        <taxon>Trematoda</taxon>
        <taxon>Digenea</taxon>
        <taxon>Opisthorchiida</taxon>
        <taxon>Opisthorchiata</taxon>
        <taxon>Opisthorchiidae</taxon>
        <taxon>Clonorchis</taxon>
    </lineage>
</organism>